<dbReference type="Gene3D" id="3.40.140.10">
    <property type="entry name" value="Cytidine Deaminase, domain 2"/>
    <property type="match status" value="1"/>
</dbReference>
<reference evidence="4 5" key="1">
    <citation type="submission" date="2023-04" db="EMBL/GenBank/DDBJ databases">
        <title>Genome of Basidiobolus ranarum AG-B5.</title>
        <authorList>
            <person name="Stajich J.E."/>
            <person name="Carter-House D."/>
            <person name="Gryganskyi A."/>
        </authorList>
    </citation>
    <scope>NUCLEOTIDE SEQUENCE [LARGE SCALE GENOMIC DNA]</scope>
    <source>
        <strain evidence="4 5">AG-B5</strain>
    </source>
</reference>
<evidence type="ECO:0000313" key="4">
    <source>
        <dbReference type="EMBL" id="KAK9709239.1"/>
    </source>
</evidence>
<keyword evidence="5" id="KW-1185">Reference proteome</keyword>
<dbReference type="Pfam" id="PF00383">
    <property type="entry name" value="dCMP_cyt_deam_1"/>
    <property type="match status" value="1"/>
</dbReference>
<keyword evidence="1" id="KW-0819">tRNA processing</keyword>
<dbReference type="InterPro" id="IPR002125">
    <property type="entry name" value="CMP_dCMP_dom"/>
</dbReference>
<dbReference type="CDD" id="cd01285">
    <property type="entry name" value="nucleoside_deaminase"/>
    <property type="match status" value="1"/>
</dbReference>
<dbReference type="InterPro" id="IPR016193">
    <property type="entry name" value="Cytidine_deaminase-like"/>
</dbReference>
<dbReference type="PROSITE" id="PS51747">
    <property type="entry name" value="CYT_DCMP_DEAMINASES_2"/>
    <property type="match status" value="1"/>
</dbReference>
<dbReference type="PANTHER" id="PTHR11079:SF156">
    <property type="entry name" value="INACTIVE TRNA-SPECIFIC ADENOSINE DEAMINASE-LIKE PROTEIN 3-RELATED"/>
    <property type="match status" value="1"/>
</dbReference>
<evidence type="ECO:0000259" key="3">
    <source>
        <dbReference type="PROSITE" id="PS51747"/>
    </source>
</evidence>
<accession>A0ABR2VXH4</accession>
<protein>
    <submittedName>
        <fullName evidence="4">tRNA-specific adenosine deaminase subunit tad3</fullName>
    </submittedName>
</protein>
<dbReference type="EMBL" id="JASJQH010007424">
    <property type="protein sequence ID" value="KAK9709239.1"/>
    <property type="molecule type" value="Genomic_DNA"/>
</dbReference>
<sequence length="241" mass="28097">MERVLSEEETRSLVTVDVYTSSVEPKQTSVVLKFVEKYLPQLEKLEHVKRIRKETHEEGFTLNILLCAADTIDEEELRRVIEEQKMSELIQPKIQQVSKYPPLTRIQFEDWKRLWPLNYREDANRNPKISDEELLKIKENMNLAIEMLKEGKNKEEFPVGAVMIDPRNGEIITQCHDTRMSSGNPLNHATMNAIHQVAEVLRRGKHSDSEVPSKRKAEQDDATPYLCSEYDLYVTREPCVM</sequence>
<dbReference type="Proteomes" id="UP001479436">
    <property type="component" value="Unassembled WGS sequence"/>
</dbReference>
<proteinExistence type="inferred from homology"/>
<comment type="caution">
    <text evidence="4">The sequence shown here is derived from an EMBL/GenBank/DDBJ whole genome shotgun (WGS) entry which is preliminary data.</text>
</comment>
<evidence type="ECO:0000256" key="1">
    <source>
        <dbReference type="ARBA" id="ARBA00022694"/>
    </source>
</evidence>
<evidence type="ECO:0000313" key="5">
    <source>
        <dbReference type="Proteomes" id="UP001479436"/>
    </source>
</evidence>
<evidence type="ECO:0000256" key="2">
    <source>
        <dbReference type="ARBA" id="ARBA00038160"/>
    </source>
</evidence>
<dbReference type="PANTHER" id="PTHR11079">
    <property type="entry name" value="CYTOSINE DEAMINASE FAMILY MEMBER"/>
    <property type="match status" value="1"/>
</dbReference>
<gene>
    <name evidence="4" type="primary">TAD3</name>
    <name evidence="4" type="ORF">K7432_009158</name>
</gene>
<comment type="similarity">
    <text evidence="2">Belongs to the cytidine and deoxycytidylate deaminase family. ADAT3 subfamily.</text>
</comment>
<organism evidence="4 5">
    <name type="scientific">Basidiobolus ranarum</name>
    <dbReference type="NCBI Taxonomy" id="34480"/>
    <lineage>
        <taxon>Eukaryota</taxon>
        <taxon>Fungi</taxon>
        <taxon>Fungi incertae sedis</taxon>
        <taxon>Zoopagomycota</taxon>
        <taxon>Entomophthoromycotina</taxon>
        <taxon>Basidiobolomycetes</taxon>
        <taxon>Basidiobolales</taxon>
        <taxon>Basidiobolaceae</taxon>
        <taxon>Basidiobolus</taxon>
    </lineage>
</organism>
<dbReference type="SUPFAM" id="SSF53927">
    <property type="entry name" value="Cytidine deaminase-like"/>
    <property type="match status" value="1"/>
</dbReference>
<feature type="domain" description="CMP/dCMP-type deaminase" evidence="3">
    <location>
        <begin position="135"/>
        <end position="241"/>
    </location>
</feature>
<name>A0ABR2VXH4_9FUNG</name>